<organism evidence="2 3">
    <name type="scientific">Phycicoccus sonneratiae</name>
    <dbReference type="NCBI Taxonomy" id="2807628"/>
    <lineage>
        <taxon>Bacteria</taxon>
        <taxon>Bacillati</taxon>
        <taxon>Actinomycetota</taxon>
        <taxon>Actinomycetes</taxon>
        <taxon>Micrococcales</taxon>
        <taxon>Intrasporangiaceae</taxon>
        <taxon>Phycicoccus</taxon>
    </lineage>
</organism>
<dbReference type="Gene3D" id="3.90.1210.10">
    <property type="entry name" value="Antifreeze-like/N-acetylneuraminic acid synthase C-terminal domain"/>
    <property type="match status" value="1"/>
</dbReference>
<reference evidence="2" key="1">
    <citation type="submission" date="2021-02" db="EMBL/GenBank/DDBJ databases">
        <title>Phycicoccus sp. MQZ13P-5T, whole genome shotgun sequence.</title>
        <authorList>
            <person name="Tuo L."/>
        </authorList>
    </citation>
    <scope>NUCLEOTIDE SEQUENCE</scope>
    <source>
        <strain evidence="2">MQZ13P-5</strain>
    </source>
</reference>
<accession>A0ABS2CQH3</accession>
<evidence type="ECO:0000259" key="1">
    <source>
        <dbReference type="SMART" id="SM00858"/>
    </source>
</evidence>
<sequence>MSDRTPPLPGLLGRGRRARWRRSVLRRVLSAGCLVAAAATGLQLVRPPPPPTVEVLVAATDVPAGAVLGAPDLQVVRVPVAARQPGALTAVGAAAGRRSASALAAGEAVTRTRLVPRTPAEGLTAGSVALHVGLADPAAADVLAAGQPVSVFPAVGGPLLARDATVLAVDPPAPSDLGSLGGGGPPRGVLLELPAGSAERVLAGHGGTDGTVSVTVVARAG</sequence>
<gene>
    <name evidence="2" type="ORF">JQN70_17210</name>
</gene>
<dbReference type="SMART" id="SM00858">
    <property type="entry name" value="SAF"/>
    <property type="match status" value="1"/>
</dbReference>
<dbReference type="EMBL" id="JAFDVD010000021">
    <property type="protein sequence ID" value="MBM6402138.1"/>
    <property type="molecule type" value="Genomic_DNA"/>
</dbReference>
<dbReference type="InterPro" id="IPR013974">
    <property type="entry name" value="SAF"/>
</dbReference>
<name>A0ABS2CQH3_9MICO</name>
<dbReference type="CDD" id="cd11614">
    <property type="entry name" value="SAF_CpaB_FlgA_like"/>
    <property type="match status" value="1"/>
</dbReference>
<evidence type="ECO:0000313" key="2">
    <source>
        <dbReference type="EMBL" id="MBM6402138.1"/>
    </source>
</evidence>
<protein>
    <recommendedName>
        <fullName evidence="1">SAF domain-containing protein</fullName>
    </recommendedName>
</protein>
<proteinExistence type="predicted"/>
<comment type="caution">
    <text evidence="2">The sequence shown here is derived from an EMBL/GenBank/DDBJ whole genome shotgun (WGS) entry which is preliminary data.</text>
</comment>
<keyword evidence="3" id="KW-1185">Reference proteome</keyword>
<dbReference type="Proteomes" id="UP001430172">
    <property type="component" value="Unassembled WGS sequence"/>
</dbReference>
<dbReference type="RefSeq" id="WP_204132605.1">
    <property type="nucleotide sequence ID" value="NZ_JAFDVD010000021.1"/>
</dbReference>
<evidence type="ECO:0000313" key="3">
    <source>
        <dbReference type="Proteomes" id="UP001430172"/>
    </source>
</evidence>
<dbReference type="Pfam" id="PF08666">
    <property type="entry name" value="SAF"/>
    <property type="match status" value="1"/>
</dbReference>
<feature type="domain" description="SAF" evidence="1">
    <location>
        <begin position="53"/>
        <end position="115"/>
    </location>
</feature>